<dbReference type="RefSeq" id="WP_016182637.1">
    <property type="nucleotide sequence ID" value="NZ_JXKI01000020.1"/>
</dbReference>
<comment type="caution">
    <text evidence="1">The sequence shown here is derived from an EMBL/GenBank/DDBJ whole genome shotgun (WGS) entry which is preliminary data.</text>
</comment>
<keyword evidence="2" id="KW-1185">Reference proteome</keyword>
<dbReference type="PATRIC" id="fig|1121865.3.peg.465"/>
<dbReference type="eggNOG" id="ENOG5032FNY">
    <property type="taxonomic scope" value="Bacteria"/>
</dbReference>
<dbReference type="Proteomes" id="UP000014113">
    <property type="component" value="Unassembled WGS sequence"/>
</dbReference>
<evidence type="ECO:0000313" key="2">
    <source>
        <dbReference type="Proteomes" id="UP000014113"/>
    </source>
</evidence>
<name>S0KIA4_9ENTE</name>
<dbReference type="OrthoDB" id="2194543at2"/>
<dbReference type="STRING" id="1121865.OMW_00473"/>
<dbReference type="EMBL" id="ASWJ01000004">
    <property type="protein sequence ID" value="EOW84575.1"/>
    <property type="molecule type" value="Genomic_DNA"/>
</dbReference>
<gene>
    <name evidence="1" type="ORF">I568_01071</name>
</gene>
<proteinExistence type="predicted"/>
<accession>S0KIA4</accession>
<evidence type="ECO:0000313" key="1">
    <source>
        <dbReference type="EMBL" id="EOW84575.1"/>
    </source>
</evidence>
<reference evidence="1 2" key="1">
    <citation type="submission" date="2013-03" db="EMBL/GenBank/DDBJ databases">
        <title>The Genome Sequence of Enterococcus columbae ATCC_51263 (PacBio/Illumina hybrid assembly).</title>
        <authorList>
            <consortium name="The Broad Institute Genomics Platform"/>
            <consortium name="The Broad Institute Genome Sequencing Center for Infectious Disease"/>
            <person name="Earl A."/>
            <person name="Russ C."/>
            <person name="Gilmore M."/>
            <person name="Surin D."/>
            <person name="Walker B."/>
            <person name="Young S."/>
            <person name="Zeng Q."/>
            <person name="Gargeya S."/>
            <person name="Fitzgerald M."/>
            <person name="Haas B."/>
            <person name="Abouelleil A."/>
            <person name="Allen A.W."/>
            <person name="Alvarado L."/>
            <person name="Arachchi H.M."/>
            <person name="Berlin A.M."/>
            <person name="Chapman S.B."/>
            <person name="Gainer-Dewar J."/>
            <person name="Goldberg J."/>
            <person name="Griggs A."/>
            <person name="Gujja S."/>
            <person name="Hansen M."/>
            <person name="Howarth C."/>
            <person name="Imamovic A."/>
            <person name="Ireland A."/>
            <person name="Larimer J."/>
            <person name="McCowan C."/>
            <person name="Murphy C."/>
            <person name="Pearson M."/>
            <person name="Poon T.W."/>
            <person name="Priest M."/>
            <person name="Roberts A."/>
            <person name="Saif S."/>
            <person name="Shea T."/>
            <person name="Sisk P."/>
            <person name="Sykes S."/>
            <person name="Wortman J."/>
            <person name="Nusbaum C."/>
            <person name="Birren B."/>
        </authorList>
    </citation>
    <scope>NUCLEOTIDE SEQUENCE [LARGE SCALE GENOMIC DNA]</scope>
    <source>
        <strain evidence="1 2">ATCC 51263</strain>
    </source>
</reference>
<protein>
    <submittedName>
        <fullName evidence="1">Uncharacterized protein</fullName>
    </submittedName>
</protein>
<organism evidence="1 2">
    <name type="scientific">Enterococcus columbae DSM 7374 = ATCC 51263</name>
    <dbReference type="NCBI Taxonomy" id="1121865"/>
    <lineage>
        <taxon>Bacteria</taxon>
        <taxon>Bacillati</taxon>
        <taxon>Bacillota</taxon>
        <taxon>Bacilli</taxon>
        <taxon>Lactobacillales</taxon>
        <taxon>Enterococcaceae</taxon>
        <taxon>Enterococcus</taxon>
    </lineage>
</organism>
<dbReference type="AlphaFoldDB" id="S0KIA4"/>
<sequence>MKKRMKKKKAYKKYIQDIFKGYEQMLENPEIDQLTFSYLKEETLLHRDQERRIRFTTKEK</sequence>